<dbReference type="Proteomes" id="UP000789595">
    <property type="component" value="Unassembled WGS sequence"/>
</dbReference>
<reference evidence="2" key="2">
    <citation type="submission" date="2021-11" db="EMBL/GenBank/DDBJ databases">
        <authorList>
            <consortium name="Genoscope - CEA"/>
            <person name="William W."/>
        </authorList>
    </citation>
    <scope>NUCLEOTIDE SEQUENCE</scope>
</reference>
<accession>A0A7S4A643</accession>
<gene>
    <name evidence="1" type="ORF">PCAL00307_LOCUS20229</name>
    <name evidence="2" type="ORF">PECAL_5P18250</name>
</gene>
<dbReference type="InterPro" id="IPR029063">
    <property type="entry name" value="SAM-dependent_MTases_sf"/>
</dbReference>
<dbReference type="SUPFAM" id="SSF53335">
    <property type="entry name" value="S-adenosyl-L-methionine-dependent methyltransferases"/>
    <property type="match status" value="1"/>
</dbReference>
<evidence type="ECO:0000313" key="2">
    <source>
        <dbReference type="EMBL" id="CAH0377268.1"/>
    </source>
</evidence>
<name>A0A7S4A643_9STRA</name>
<dbReference type="AlphaFoldDB" id="A0A7S4A643"/>
<sequence length="299" mass="32266">MRLGLRRLLTTMSAMENKAPSMLASPKTQDPLFRRIEDVHHSLNKPYGRILDAGTGGHSLKWLVTLPNDAVDCITAVTADATSGEGKGASDKQALLDTSRGDALVEGSWCSGNAPEGAAFDTILCDYLIGSMDGFTPFMQDTILGELKARCAPGALLHVVGLTPIYAQLGSAQYKSLPAAEKVVVDTARLRDACILLAAHRPYREFPASWIIRQLERSGFEVLTPWKSYGVIWKHATIKRQLDVARRKLPHFADQSVAAAMRGQIDALDASAKKLLGDTGVTYGADYVISARLPSSAGE</sequence>
<dbReference type="OrthoDB" id="429136at2759"/>
<reference evidence="1" key="1">
    <citation type="submission" date="2021-01" db="EMBL/GenBank/DDBJ databases">
        <authorList>
            <person name="Corre E."/>
            <person name="Pelletier E."/>
            <person name="Niang G."/>
            <person name="Scheremetjew M."/>
            <person name="Finn R."/>
            <person name="Kale V."/>
            <person name="Holt S."/>
            <person name="Cochrane G."/>
            <person name="Meng A."/>
            <person name="Brown T."/>
            <person name="Cohen L."/>
        </authorList>
    </citation>
    <scope>NUCLEOTIDE SEQUENCE</scope>
    <source>
        <strain evidence="1">CCMP1756</strain>
    </source>
</reference>
<dbReference type="EMBL" id="HBIW01023484">
    <property type="protein sequence ID" value="CAE0704781.1"/>
    <property type="molecule type" value="Transcribed_RNA"/>
</dbReference>
<proteinExistence type="predicted"/>
<evidence type="ECO:0000313" key="1">
    <source>
        <dbReference type="EMBL" id="CAE0704781.1"/>
    </source>
</evidence>
<keyword evidence="3" id="KW-1185">Reference proteome</keyword>
<organism evidence="1">
    <name type="scientific">Pelagomonas calceolata</name>
    <dbReference type="NCBI Taxonomy" id="35677"/>
    <lineage>
        <taxon>Eukaryota</taxon>
        <taxon>Sar</taxon>
        <taxon>Stramenopiles</taxon>
        <taxon>Ochrophyta</taxon>
        <taxon>Pelagophyceae</taxon>
        <taxon>Pelagomonadales</taxon>
        <taxon>Pelagomonadaceae</taxon>
        <taxon>Pelagomonas</taxon>
    </lineage>
</organism>
<evidence type="ECO:0000313" key="3">
    <source>
        <dbReference type="Proteomes" id="UP000789595"/>
    </source>
</evidence>
<protein>
    <recommendedName>
        <fullName evidence="4">Methyltransferase type 11 domain-containing protein</fullName>
    </recommendedName>
</protein>
<dbReference type="EMBL" id="CAKKNE010000005">
    <property type="protein sequence ID" value="CAH0377268.1"/>
    <property type="molecule type" value="Genomic_DNA"/>
</dbReference>
<evidence type="ECO:0008006" key="4">
    <source>
        <dbReference type="Google" id="ProtNLM"/>
    </source>
</evidence>